<gene>
    <name evidence="1" type="ORF">CALVIDRAFT_530476</name>
</gene>
<evidence type="ECO:0000313" key="2">
    <source>
        <dbReference type="Proteomes" id="UP000076738"/>
    </source>
</evidence>
<protein>
    <submittedName>
        <fullName evidence="1">Uncharacterized protein</fullName>
    </submittedName>
</protein>
<proteinExistence type="predicted"/>
<evidence type="ECO:0000313" key="1">
    <source>
        <dbReference type="EMBL" id="KZO91896.1"/>
    </source>
</evidence>
<accession>A0A167HR79</accession>
<dbReference type="Proteomes" id="UP000076738">
    <property type="component" value="Unassembled WGS sequence"/>
</dbReference>
<reference evidence="1 2" key="1">
    <citation type="journal article" date="2016" name="Mol. Biol. Evol.">
        <title>Comparative Genomics of Early-Diverging Mushroom-Forming Fungi Provides Insights into the Origins of Lignocellulose Decay Capabilities.</title>
        <authorList>
            <person name="Nagy L.G."/>
            <person name="Riley R."/>
            <person name="Tritt A."/>
            <person name="Adam C."/>
            <person name="Daum C."/>
            <person name="Floudas D."/>
            <person name="Sun H."/>
            <person name="Yadav J.S."/>
            <person name="Pangilinan J."/>
            <person name="Larsson K.H."/>
            <person name="Matsuura K."/>
            <person name="Barry K."/>
            <person name="Labutti K."/>
            <person name="Kuo R."/>
            <person name="Ohm R.A."/>
            <person name="Bhattacharya S.S."/>
            <person name="Shirouzu T."/>
            <person name="Yoshinaga Y."/>
            <person name="Martin F.M."/>
            <person name="Grigoriev I.V."/>
            <person name="Hibbett D.S."/>
        </authorList>
    </citation>
    <scope>NUCLEOTIDE SEQUENCE [LARGE SCALE GENOMIC DNA]</scope>
    <source>
        <strain evidence="1 2">TUFC12733</strain>
    </source>
</reference>
<dbReference type="AlphaFoldDB" id="A0A167HR79"/>
<dbReference type="EMBL" id="KV417316">
    <property type="protein sequence ID" value="KZO91896.1"/>
    <property type="molecule type" value="Genomic_DNA"/>
</dbReference>
<organism evidence="1 2">
    <name type="scientific">Calocera viscosa (strain TUFC12733)</name>
    <dbReference type="NCBI Taxonomy" id="1330018"/>
    <lineage>
        <taxon>Eukaryota</taxon>
        <taxon>Fungi</taxon>
        <taxon>Dikarya</taxon>
        <taxon>Basidiomycota</taxon>
        <taxon>Agaricomycotina</taxon>
        <taxon>Dacrymycetes</taxon>
        <taxon>Dacrymycetales</taxon>
        <taxon>Dacrymycetaceae</taxon>
        <taxon>Calocera</taxon>
    </lineage>
</organism>
<name>A0A167HR79_CALVF</name>
<keyword evidence="2" id="KW-1185">Reference proteome</keyword>
<sequence length="160" mass="18170">MATCFSLPACTRDKERFNSSRISRVHVTTGASWNTLMISGFVRRFNWPKSPKNSTFTPPNGNSETSSITRYSTVLQILSNSARLGLNFDFGKKMLADLSDDTRLLAILNHGETQQYTIYHIVQPIHVNLSTSYARAAYYLLQYLGSKVWSMINGNKRRTH</sequence>